<evidence type="ECO:0000313" key="2">
    <source>
        <dbReference type="Proteomes" id="UP001215598"/>
    </source>
</evidence>
<evidence type="ECO:0000313" key="1">
    <source>
        <dbReference type="EMBL" id="KAJ7714811.1"/>
    </source>
</evidence>
<dbReference type="Proteomes" id="UP001215598">
    <property type="component" value="Unassembled WGS sequence"/>
</dbReference>
<organism evidence="1 2">
    <name type="scientific">Mycena metata</name>
    <dbReference type="NCBI Taxonomy" id="1033252"/>
    <lineage>
        <taxon>Eukaryota</taxon>
        <taxon>Fungi</taxon>
        <taxon>Dikarya</taxon>
        <taxon>Basidiomycota</taxon>
        <taxon>Agaricomycotina</taxon>
        <taxon>Agaricomycetes</taxon>
        <taxon>Agaricomycetidae</taxon>
        <taxon>Agaricales</taxon>
        <taxon>Marasmiineae</taxon>
        <taxon>Mycenaceae</taxon>
        <taxon>Mycena</taxon>
    </lineage>
</organism>
<accession>A0AAD7H880</accession>
<proteinExistence type="predicted"/>
<reference evidence="1" key="1">
    <citation type="submission" date="2023-03" db="EMBL/GenBank/DDBJ databases">
        <title>Massive genome expansion in bonnet fungi (Mycena s.s.) driven by repeated elements and novel gene families across ecological guilds.</title>
        <authorList>
            <consortium name="Lawrence Berkeley National Laboratory"/>
            <person name="Harder C.B."/>
            <person name="Miyauchi S."/>
            <person name="Viragh M."/>
            <person name="Kuo A."/>
            <person name="Thoen E."/>
            <person name="Andreopoulos B."/>
            <person name="Lu D."/>
            <person name="Skrede I."/>
            <person name="Drula E."/>
            <person name="Henrissat B."/>
            <person name="Morin E."/>
            <person name="Kohler A."/>
            <person name="Barry K."/>
            <person name="LaButti K."/>
            <person name="Morin E."/>
            <person name="Salamov A."/>
            <person name="Lipzen A."/>
            <person name="Mereny Z."/>
            <person name="Hegedus B."/>
            <person name="Baldrian P."/>
            <person name="Stursova M."/>
            <person name="Weitz H."/>
            <person name="Taylor A."/>
            <person name="Grigoriev I.V."/>
            <person name="Nagy L.G."/>
            <person name="Martin F."/>
            <person name="Kauserud H."/>
        </authorList>
    </citation>
    <scope>NUCLEOTIDE SEQUENCE</scope>
    <source>
        <strain evidence="1">CBHHK182m</strain>
    </source>
</reference>
<gene>
    <name evidence="1" type="ORF">B0H16DRAFT_1742419</name>
</gene>
<sequence>MEAGAEEVQARKRNDPVIGDCPLVLHLHDRISSLPYGRLLCLRRELFLCCTQISLAVPLSRGLVSASNHVPASLRTPQLEVRKPQSYKFAPWLEKSRPGYDPAILKYLKRTLPRGPLSIESHSLWTLAPSKLPPGRSISQRVSDSVRASSHPSIQSCAPCLVLALRLCCGAYCKLHVFRFCARSLGICPPSLRCSDFLVARVSSSRSSACVPERHASHHPRARCLTGPTHSNIGFSGERDLPWLDRNLEPDPCILISAIFSPRAVTAVPSGLSLPWQTDETCYFTSTRSRAEIIKALTIRSFAYAPASIML</sequence>
<dbReference type="EMBL" id="JARKIB010000319">
    <property type="protein sequence ID" value="KAJ7714811.1"/>
    <property type="molecule type" value="Genomic_DNA"/>
</dbReference>
<comment type="caution">
    <text evidence="1">The sequence shown here is derived from an EMBL/GenBank/DDBJ whole genome shotgun (WGS) entry which is preliminary data.</text>
</comment>
<keyword evidence="2" id="KW-1185">Reference proteome</keyword>
<dbReference type="AlphaFoldDB" id="A0AAD7H880"/>
<name>A0AAD7H880_9AGAR</name>
<protein>
    <submittedName>
        <fullName evidence="1">Uncharacterized protein</fullName>
    </submittedName>
</protein>